<keyword evidence="2" id="KW-1185">Reference proteome</keyword>
<organism evidence="1 2">
    <name type="scientific">Herbinix hemicellulosilytica</name>
    <dbReference type="NCBI Taxonomy" id="1564487"/>
    <lineage>
        <taxon>Bacteria</taxon>
        <taxon>Bacillati</taxon>
        <taxon>Bacillota</taxon>
        <taxon>Clostridia</taxon>
        <taxon>Lachnospirales</taxon>
        <taxon>Lachnospiraceae</taxon>
        <taxon>Herbinix</taxon>
    </lineage>
</organism>
<protein>
    <submittedName>
        <fullName evidence="1">Uncharacterized protein</fullName>
    </submittedName>
</protein>
<accession>A0A0H5SK34</accession>
<name>A0A0H5SK34_HERHM</name>
<reference evidence="1 2" key="1">
    <citation type="submission" date="2015-06" db="EMBL/GenBank/DDBJ databases">
        <authorList>
            <person name="Wibberg Daniel"/>
        </authorList>
    </citation>
    <scope>NUCLEOTIDE SEQUENCE [LARGE SCALE GENOMIC DNA]</scope>
    <source>
        <strain evidence="1 2">T3/55T</strain>
    </source>
</reference>
<proteinExistence type="predicted"/>
<dbReference type="EMBL" id="CVTD020000029">
    <property type="protein sequence ID" value="CRZ35874.1"/>
    <property type="molecule type" value="Genomic_DNA"/>
</dbReference>
<sequence>MYNNNDYFKRIEKRSEELWENFITSKCFITKLPLELFWLEMQQERNRIIDELNNRVLSKPMMNLMGTANYFIVNDLGYGEVCEKCHNSGIVIYLSDSNYLSGLEEKIFTPCFETYYALKIQPESATFAENFPIPVNYKTDYWYCPYCNELHKFKYDEELGLLYDQEVVDIKELLESSEHKDFICDILKLHLLMENNLKREQEKSKITPTLKQISQAKKTNKPVLISKWMEKCNDPNEECSWDIVYKYVLPNGKIKFERTHTY</sequence>
<gene>
    <name evidence="1" type="ORF">HHT355_2693</name>
</gene>
<dbReference type="RefSeq" id="WP_103203928.1">
    <property type="nucleotide sequence ID" value="NZ_CVTD020000029.1"/>
</dbReference>
<evidence type="ECO:0000313" key="2">
    <source>
        <dbReference type="Proteomes" id="UP000236497"/>
    </source>
</evidence>
<dbReference type="AlphaFoldDB" id="A0A0H5SK34"/>
<evidence type="ECO:0000313" key="1">
    <source>
        <dbReference type="EMBL" id="CRZ35874.1"/>
    </source>
</evidence>
<dbReference type="Proteomes" id="UP000236497">
    <property type="component" value="Unassembled WGS sequence"/>
</dbReference>